<dbReference type="InterPro" id="IPR027165">
    <property type="entry name" value="CND3"/>
</dbReference>
<dbReference type="PANTHER" id="PTHR14418">
    <property type="entry name" value="CONDENSIN COMPLEX SUBUNIT 3-RELATED"/>
    <property type="match status" value="1"/>
</dbReference>
<dbReference type="OrthoDB" id="27187at2759"/>
<keyword evidence="4" id="KW-0132">Cell division</keyword>
<dbReference type="VEuPathDB" id="VectorBase:LOC119171743"/>
<dbReference type="OMA" id="NHQKNFV"/>
<evidence type="ECO:0000256" key="8">
    <source>
        <dbReference type="SAM" id="Coils"/>
    </source>
</evidence>
<keyword evidence="12" id="KW-1185">Reference proteome</keyword>
<dbReference type="InterPro" id="IPR025977">
    <property type="entry name" value="Cnd3_C"/>
</dbReference>
<feature type="domain" description="Nuclear condensin complex subunit 3 C-terminal" evidence="10">
    <location>
        <begin position="561"/>
        <end position="854"/>
    </location>
</feature>
<dbReference type="PANTHER" id="PTHR14418:SF5">
    <property type="entry name" value="CONDENSIN COMPLEX SUBUNIT 3"/>
    <property type="match status" value="1"/>
</dbReference>
<evidence type="ECO:0000313" key="11">
    <source>
        <dbReference type="EMBL" id="KAH8022987.1"/>
    </source>
</evidence>
<sequence length="967" mass="108627">MGETREKMDVTSMATLRDVLTVCQDRPNAFERGLEVARKVYENTPFDEFLEELVVCLQVIIPNTDSVEYAEQLLDFAARFVAAPTAPQVAGKSTPANKLIEPMLRNVLEWSESGKKVIRERCCLFVEKLLGYVVDDSVIGDQLFEEMERAMLTRLRDRIGSVRSHAVGALSRLQDPSDAKCKIVENFLFHVEADPSADVRMAVVSHMVPSSRTLGALIMRSRDTRETVRKRAYERIADKVPVRYLKIKQRTQLLNSGLNDPSHMVKQVVSENLIPAWLKHCQDSVVNLIDLLDVHGGEKLVEALLKVLLKAHSIEFFVKDIKERLLDQDKLIPEDKLTCENTLYWRVLVQTLRAQGSTESETWLDEIFPDLTVYCRFVTKYVLSFSTEWEALRQLDHQFASQQLILLLKSADIADIAGREHLLETVRKLLLSPKVGAMQVPHLMKLIRYIHPDPLDTVQEVQGLLPEIQAPMVASEGFPSQETQLEAPLDIMIARLKVQLNVLREELSTCIEKENFDAAKQTKCKITELEGELSHHQSKLAEMSAEPKEVECEKSEAIILKCLTLIAEMIAVTPIMSLTPFLLTCLEDIILPGIIRMDVAIRKQAVRALSYCCVLNKDVAMTHIKLLFEVSFVDQPQIKAVALAGALDVLLAYGLKTFDGMIRSVFEGEDDDENSLPCKVSSGLLVDFLIRCTDMEDQKIRVVAAEGMAKLQLYGHICSPTLMSALILHWINPDADKNSRFHKVLGTFMKTYSLGGPKNTQCFEEAFMPTLDAILTARSEDPLTHLDPVDVLNFLVEVTLLRSPENPFEYASEDEITEPTPHDRLAELLCREVLKDPDSPDSCVFAKALTLLRLTHRCAVSDLMSAVHQMEKKVKSKRTIVLVKRFKEKLLALSPDVAESETDEVSSTSVVIESTTTNESSILSAAKKKRFLRRTIYQGSVLSSPSSTESLGQQKSSQELFSSSISS</sequence>
<feature type="coiled-coil region" evidence="8">
    <location>
        <begin position="493"/>
        <end position="546"/>
    </location>
</feature>
<dbReference type="Gene3D" id="1.25.10.10">
    <property type="entry name" value="Leucine-rich Repeat Variant"/>
    <property type="match status" value="1"/>
</dbReference>
<keyword evidence="5" id="KW-0498">Mitosis</keyword>
<dbReference type="InterPro" id="IPR011989">
    <property type="entry name" value="ARM-like"/>
</dbReference>
<comment type="similarity">
    <text evidence="2">Belongs to the CND3 (condensin subunit 3) family.</text>
</comment>
<evidence type="ECO:0000256" key="1">
    <source>
        <dbReference type="ARBA" id="ARBA00004286"/>
    </source>
</evidence>
<keyword evidence="8" id="KW-0175">Coiled coil</keyword>
<dbReference type="SUPFAM" id="SSF48371">
    <property type="entry name" value="ARM repeat"/>
    <property type="match status" value="1"/>
</dbReference>
<keyword evidence="6" id="KW-0226">DNA condensation</keyword>
<accession>A0A9J6DM02</accession>
<evidence type="ECO:0000256" key="5">
    <source>
        <dbReference type="ARBA" id="ARBA00022776"/>
    </source>
</evidence>
<comment type="subcellular location">
    <subcellularLocation>
        <location evidence="1">Chromosome</location>
    </subcellularLocation>
</comment>
<dbReference type="AlphaFoldDB" id="A0A9J6DM02"/>
<proteinExistence type="inferred from homology"/>
<evidence type="ECO:0000256" key="7">
    <source>
        <dbReference type="ARBA" id="ARBA00023306"/>
    </source>
</evidence>
<evidence type="ECO:0000313" key="12">
    <source>
        <dbReference type="Proteomes" id="UP000821866"/>
    </source>
</evidence>
<dbReference type="InterPro" id="IPR016024">
    <property type="entry name" value="ARM-type_fold"/>
</dbReference>
<organism evidence="11 12">
    <name type="scientific">Rhipicephalus microplus</name>
    <name type="common">Cattle tick</name>
    <name type="synonym">Boophilus microplus</name>
    <dbReference type="NCBI Taxonomy" id="6941"/>
    <lineage>
        <taxon>Eukaryota</taxon>
        <taxon>Metazoa</taxon>
        <taxon>Ecdysozoa</taxon>
        <taxon>Arthropoda</taxon>
        <taxon>Chelicerata</taxon>
        <taxon>Arachnida</taxon>
        <taxon>Acari</taxon>
        <taxon>Parasitiformes</taxon>
        <taxon>Ixodida</taxon>
        <taxon>Ixodoidea</taxon>
        <taxon>Ixodidae</taxon>
        <taxon>Rhipicephalinae</taxon>
        <taxon>Rhipicephalus</taxon>
        <taxon>Boophilus</taxon>
    </lineage>
</organism>
<dbReference type="GO" id="GO:0051301">
    <property type="term" value="P:cell division"/>
    <property type="evidence" value="ECO:0007669"/>
    <property type="project" value="UniProtKB-KW"/>
</dbReference>
<comment type="caution">
    <text evidence="11">The sequence shown here is derived from an EMBL/GenBank/DDBJ whole genome shotgun (WGS) entry which is preliminary data.</text>
</comment>
<reference evidence="11" key="2">
    <citation type="submission" date="2021-09" db="EMBL/GenBank/DDBJ databases">
        <authorList>
            <person name="Jia N."/>
            <person name="Wang J."/>
            <person name="Shi W."/>
            <person name="Du L."/>
            <person name="Sun Y."/>
            <person name="Zhan W."/>
            <person name="Jiang J."/>
            <person name="Wang Q."/>
            <person name="Zhang B."/>
            <person name="Ji P."/>
            <person name="Sakyi L.B."/>
            <person name="Cui X."/>
            <person name="Yuan T."/>
            <person name="Jiang B."/>
            <person name="Yang W."/>
            <person name="Lam T.T.-Y."/>
            <person name="Chang Q."/>
            <person name="Ding S."/>
            <person name="Wang X."/>
            <person name="Zhu J."/>
            <person name="Ruan X."/>
            <person name="Zhao L."/>
            <person name="Wei J."/>
            <person name="Que T."/>
            <person name="Du C."/>
            <person name="Cheng J."/>
            <person name="Dai P."/>
            <person name="Han X."/>
            <person name="Huang E."/>
            <person name="Gao Y."/>
            <person name="Liu J."/>
            <person name="Shao H."/>
            <person name="Ye R."/>
            <person name="Li L."/>
            <person name="Wei W."/>
            <person name="Wang X."/>
            <person name="Wang C."/>
            <person name="Huo Q."/>
            <person name="Li W."/>
            <person name="Guo W."/>
            <person name="Chen H."/>
            <person name="Chen S."/>
            <person name="Zhou L."/>
            <person name="Zhou L."/>
            <person name="Ni X."/>
            <person name="Tian J."/>
            <person name="Zhou Y."/>
            <person name="Sheng Y."/>
            <person name="Liu T."/>
            <person name="Pan Y."/>
            <person name="Xia L."/>
            <person name="Li J."/>
            <person name="Zhao F."/>
            <person name="Cao W."/>
        </authorList>
    </citation>
    <scope>NUCLEOTIDE SEQUENCE</scope>
    <source>
        <strain evidence="11">Rmic-2018</strain>
        <tissue evidence="11">Larvae</tissue>
    </source>
</reference>
<evidence type="ECO:0000256" key="4">
    <source>
        <dbReference type="ARBA" id="ARBA00022618"/>
    </source>
</evidence>
<name>A0A9J6DM02_RHIMP</name>
<evidence type="ECO:0000256" key="3">
    <source>
        <dbReference type="ARBA" id="ARBA00022454"/>
    </source>
</evidence>
<dbReference type="GO" id="GO:0000796">
    <property type="term" value="C:condensin complex"/>
    <property type="evidence" value="ECO:0007669"/>
    <property type="project" value="InterPro"/>
</dbReference>
<evidence type="ECO:0000259" key="10">
    <source>
        <dbReference type="Pfam" id="PF12719"/>
    </source>
</evidence>
<gene>
    <name evidence="11" type="ORF">HPB51_009591</name>
</gene>
<dbReference type="GO" id="GO:0007076">
    <property type="term" value="P:mitotic chromosome condensation"/>
    <property type="evidence" value="ECO:0007669"/>
    <property type="project" value="InterPro"/>
</dbReference>
<evidence type="ECO:0000256" key="6">
    <source>
        <dbReference type="ARBA" id="ARBA00023067"/>
    </source>
</evidence>
<evidence type="ECO:0000256" key="9">
    <source>
        <dbReference type="SAM" id="MobiDB-lite"/>
    </source>
</evidence>
<dbReference type="EMBL" id="JABSTU010000008">
    <property type="protein sequence ID" value="KAH8022987.1"/>
    <property type="molecule type" value="Genomic_DNA"/>
</dbReference>
<reference evidence="11" key="1">
    <citation type="journal article" date="2020" name="Cell">
        <title>Large-Scale Comparative Analyses of Tick Genomes Elucidate Their Genetic Diversity and Vector Capacities.</title>
        <authorList>
            <consortium name="Tick Genome and Microbiome Consortium (TIGMIC)"/>
            <person name="Jia N."/>
            <person name="Wang J."/>
            <person name="Shi W."/>
            <person name="Du L."/>
            <person name="Sun Y."/>
            <person name="Zhan W."/>
            <person name="Jiang J.F."/>
            <person name="Wang Q."/>
            <person name="Zhang B."/>
            <person name="Ji P."/>
            <person name="Bell-Sakyi L."/>
            <person name="Cui X.M."/>
            <person name="Yuan T.T."/>
            <person name="Jiang B.G."/>
            <person name="Yang W.F."/>
            <person name="Lam T.T."/>
            <person name="Chang Q.C."/>
            <person name="Ding S.J."/>
            <person name="Wang X.J."/>
            <person name="Zhu J.G."/>
            <person name="Ruan X.D."/>
            <person name="Zhao L."/>
            <person name="Wei J.T."/>
            <person name="Ye R.Z."/>
            <person name="Que T.C."/>
            <person name="Du C.H."/>
            <person name="Zhou Y.H."/>
            <person name="Cheng J.X."/>
            <person name="Dai P.F."/>
            <person name="Guo W.B."/>
            <person name="Han X.H."/>
            <person name="Huang E.J."/>
            <person name="Li L.F."/>
            <person name="Wei W."/>
            <person name="Gao Y.C."/>
            <person name="Liu J.Z."/>
            <person name="Shao H.Z."/>
            <person name="Wang X."/>
            <person name="Wang C.C."/>
            <person name="Yang T.C."/>
            <person name="Huo Q.B."/>
            <person name="Li W."/>
            <person name="Chen H.Y."/>
            <person name="Chen S.E."/>
            <person name="Zhou L.G."/>
            <person name="Ni X.B."/>
            <person name="Tian J.H."/>
            <person name="Sheng Y."/>
            <person name="Liu T."/>
            <person name="Pan Y.S."/>
            <person name="Xia L.Y."/>
            <person name="Li J."/>
            <person name="Zhao F."/>
            <person name="Cao W.C."/>
        </authorList>
    </citation>
    <scope>NUCLEOTIDE SEQUENCE</scope>
    <source>
        <strain evidence="11">Rmic-2018</strain>
    </source>
</reference>
<keyword evidence="7" id="KW-0131">Cell cycle</keyword>
<protein>
    <recommendedName>
        <fullName evidence="10">Nuclear condensin complex subunit 3 C-terminal domain-containing protein</fullName>
    </recommendedName>
</protein>
<dbReference type="Pfam" id="PF12719">
    <property type="entry name" value="Cnd3"/>
    <property type="match status" value="1"/>
</dbReference>
<keyword evidence="3" id="KW-0158">Chromosome</keyword>
<dbReference type="GO" id="GO:0005737">
    <property type="term" value="C:cytoplasm"/>
    <property type="evidence" value="ECO:0007669"/>
    <property type="project" value="TreeGrafter"/>
</dbReference>
<evidence type="ECO:0000256" key="2">
    <source>
        <dbReference type="ARBA" id="ARBA00006533"/>
    </source>
</evidence>
<feature type="region of interest" description="Disordered" evidence="9">
    <location>
        <begin position="941"/>
        <end position="967"/>
    </location>
</feature>
<dbReference type="Proteomes" id="UP000821866">
    <property type="component" value="Chromosome 6"/>
</dbReference>
<dbReference type="GO" id="GO:0000793">
    <property type="term" value="C:condensed chromosome"/>
    <property type="evidence" value="ECO:0007669"/>
    <property type="project" value="TreeGrafter"/>
</dbReference>